<dbReference type="SUPFAM" id="SSF53474">
    <property type="entry name" value="alpha/beta-Hydrolases"/>
    <property type="match status" value="1"/>
</dbReference>
<dbReference type="InterPro" id="IPR051044">
    <property type="entry name" value="MAG_DAG_Lipase"/>
</dbReference>
<reference evidence="2 3" key="1">
    <citation type="submission" date="2021-04" db="EMBL/GenBank/DDBJ databases">
        <authorList>
            <person name="Bliznina A."/>
        </authorList>
    </citation>
    <scope>NUCLEOTIDE SEQUENCE [LARGE SCALE GENOMIC DNA]</scope>
</reference>
<dbReference type="Pfam" id="PF12146">
    <property type="entry name" value="Hydrolase_4"/>
    <property type="match status" value="1"/>
</dbReference>
<accession>A0ABN7ST54</accession>
<gene>
    <name evidence="2" type="ORF">OKIOD_LOCUS11673</name>
</gene>
<keyword evidence="3" id="KW-1185">Reference proteome</keyword>
<dbReference type="PANTHER" id="PTHR11614">
    <property type="entry name" value="PHOSPHOLIPASE-RELATED"/>
    <property type="match status" value="1"/>
</dbReference>
<dbReference type="EMBL" id="OU015566">
    <property type="protein sequence ID" value="CAG5106586.1"/>
    <property type="molecule type" value="Genomic_DNA"/>
</dbReference>
<dbReference type="InterPro" id="IPR022742">
    <property type="entry name" value="Hydrolase_4"/>
</dbReference>
<name>A0ABN7ST54_OIKDI</name>
<sequence length="295" mass="33259">MENGRYKSEFGYELETYKWKPVGEAKFVLYISHGYGGRGAELSYTRELIPKMLDLGGIVYSHDHYAHGKSGPFERTHRDRCQLKSFDESARDLFARIEASKEEHPQLPVIVMGTSLGGLLSLIAIKNDNLKIDCLVLLAPAVEVSKTTAPSWLRVVGRIASCCCPSLKTPKDRDNNLVTRNKILQKAIEEEDAVYGPNGGYSLDFGVRFLDAQEDVRRWIKAGLFPKNISLAIFTGTDDQVITPKGSYFLEKYIDGARLYTYEGAYHSLVNELPDTTEKFYKDFINVINLAIDKQ</sequence>
<protein>
    <submittedName>
        <fullName evidence="2">Oidioi.mRNA.OKI2018_I69.chr1.g2908.t1.cds</fullName>
    </submittedName>
</protein>
<evidence type="ECO:0000313" key="3">
    <source>
        <dbReference type="Proteomes" id="UP001158576"/>
    </source>
</evidence>
<dbReference type="InterPro" id="IPR029058">
    <property type="entry name" value="AB_hydrolase_fold"/>
</dbReference>
<evidence type="ECO:0000313" key="2">
    <source>
        <dbReference type="EMBL" id="CAG5106586.1"/>
    </source>
</evidence>
<evidence type="ECO:0000259" key="1">
    <source>
        <dbReference type="Pfam" id="PF12146"/>
    </source>
</evidence>
<feature type="domain" description="Serine aminopeptidase S33" evidence="1">
    <location>
        <begin position="24"/>
        <end position="273"/>
    </location>
</feature>
<dbReference type="Gene3D" id="3.40.50.1820">
    <property type="entry name" value="alpha/beta hydrolase"/>
    <property type="match status" value="1"/>
</dbReference>
<organism evidence="2 3">
    <name type="scientific">Oikopleura dioica</name>
    <name type="common">Tunicate</name>
    <dbReference type="NCBI Taxonomy" id="34765"/>
    <lineage>
        <taxon>Eukaryota</taxon>
        <taxon>Metazoa</taxon>
        <taxon>Chordata</taxon>
        <taxon>Tunicata</taxon>
        <taxon>Appendicularia</taxon>
        <taxon>Copelata</taxon>
        <taxon>Oikopleuridae</taxon>
        <taxon>Oikopleura</taxon>
    </lineage>
</organism>
<dbReference type="Proteomes" id="UP001158576">
    <property type="component" value="Chromosome 1"/>
</dbReference>
<proteinExistence type="predicted"/>